<feature type="compositionally biased region" description="Low complexity" evidence="1">
    <location>
        <begin position="566"/>
        <end position="577"/>
    </location>
</feature>
<reference evidence="3" key="2">
    <citation type="submission" date="2019-10" db="EMBL/GenBank/DDBJ databases">
        <title>A de novo genome assembly of a pear dwarfing rootstock.</title>
        <authorList>
            <person name="Wang F."/>
            <person name="Wang J."/>
            <person name="Li S."/>
            <person name="Zhang Y."/>
            <person name="Fang M."/>
            <person name="Ma L."/>
            <person name="Zhao Y."/>
            <person name="Jiang S."/>
        </authorList>
    </citation>
    <scope>NUCLEOTIDE SEQUENCE [LARGE SCALE GENOMIC DNA]</scope>
</reference>
<gene>
    <name evidence="2" type="ORF">D8674_001710</name>
</gene>
<dbReference type="AlphaFoldDB" id="A0A5N5FCC6"/>
<feature type="compositionally biased region" description="Basic and acidic residues" evidence="1">
    <location>
        <begin position="146"/>
        <end position="210"/>
    </location>
</feature>
<feature type="compositionally biased region" description="Basic residues" evidence="1">
    <location>
        <begin position="1"/>
        <end position="12"/>
    </location>
</feature>
<feature type="region of interest" description="Disordered" evidence="1">
    <location>
        <begin position="871"/>
        <end position="911"/>
    </location>
</feature>
<feature type="compositionally biased region" description="Basic and acidic residues" evidence="1">
    <location>
        <begin position="309"/>
        <end position="481"/>
    </location>
</feature>
<sequence>MTRSSRHKSSKHSSRDTKEYSDSEKDSSLKDRRGKEESGVVRVSKDSSSSEKRKLDLKDGKDSGGGSGNGDYSVDLVSTKRRKERLDDGGSDRWNGGDDDHRRSSEGSKKSLKASGESKSKKRDESVELYAEGGEVKKNSSSSGKGEGRHRDKDKESIRKEGKEGGGAEREKERDREREREKKGKDGRTERLVSSDEQRVTAKQVNEKTDLNAWDELESPNSENQIERRMRKRRDDFGDGDKHQDDVEDINDGLLSYRDDSGRDSRHKDEKRKDERYREKHREDVDKDNKHRDDKQRDERPPKDYSSSKSDEKHLRDEKDLIEIQQKRSKIQDGERKVDHDRDRDRDRNRDRDSYHVRDRDRDRYHDREREHGWDHGRDRDYDRDWDWDRERERDGDRERDRNHDRDRDGDRDRDRDYDRDYDGSHIDDRSTRYKDSSRGKKRSPDDRDDGCDKSRGMKARYSDLEKKSSSGDRVESDANKGRSQSRQAYVDTKLSVNKRRTSLVSNSHGGIDEYRDSGVEHRSKAMPPKDGSGPTGVSERGSKYRSMEKPNKMDDGHLGELSNDKSSSSKASPLPLMERSPSSSSIDRRYVNRTGVRRSLDIEETGRRSSASVDNRDFSNTEDRQGWDLPSEKPLADESSPPDSSTNNRSNQSNLSSLYPPHPNFRVGVDSPFIGSMEEEGRGHSNARYRRGSDPNLVRGHGNAWRGVPSWNSPVPNGFMHFQHGAPHGGFQGMLPQFPAPPIFGVRPSMDINHSGMPYHMPDAERFSNHLRPLGWQNMMDGSGPSHLHLWDGSNGAFRDETHMYGGAEWDQSRHPMNARGWESGGETWKVHNNDVKRDLPSPAQKDDYLVQAAIDDAVAGKTGQMSLHEDNLDLGVSKTVERRSTVTSPLKEPMPKSSHEKSPGRSKFQSDDVLSLSHYYLSKLDISSELAHPEVYSQCMSILDGERSATVDEDATTHTILEGVRAGLKSSRTLSSSSLFPPLKDFVFQKAMNLYKKQRMETIGLPIIAGGALDIILASDPENMESKGRCGVEKVEGVVRTSDAEMEGAPVLTSDVGMADAPLGTALGDGTENLEVPVSSPDHEVQNDTCVPSPILEMATGDNGGSKAGDPQTISNGVEIESSELVKLDVGDANGLSSPGIESLATTTLPAAANDNVISKTKDDNPIDQASTEGAADAVTGPLIIPEGSQKACGALMPGSNESDSVILSRIHHSPESTH</sequence>
<feature type="compositionally biased region" description="Basic and acidic residues" evidence="1">
    <location>
        <begin position="257"/>
        <end position="303"/>
    </location>
</feature>
<dbReference type="EMBL" id="SMOL01000768">
    <property type="protein sequence ID" value="KAB2598790.1"/>
    <property type="molecule type" value="Genomic_DNA"/>
</dbReference>
<feature type="compositionally biased region" description="Basic and acidic residues" evidence="1">
    <location>
        <begin position="116"/>
        <end position="126"/>
    </location>
</feature>
<proteinExistence type="predicted"/>
<accession>A0A5N5FCC6</accession>
<feature type="compositionally biased region" description="Basic and acidic residues" evidence="1">
    <location>
        <begin position="541"/>
        <end position="559"/>
    </location>
</feature>
<feature type="region of interest" description="Disordered" evidence="1">
    <location>
        <begin position="1"/>
        <end position="696"/>
    </location>
</feature>
<dbReference type="PANTHER" id="PTHR34837:SF1">
    <property type="entry name" value="LOW PROTEIN: ZINC FINGER CCCH DOMAIN PROTEIN"/>
    <property type="match status" value="1"/>
</dbReference>
<feature type="compositionally biased region" description="Basic and acidic residues" evidence="1">
    <location>
        <begin position="895"/>
        <end position="905"/>
    </location>
</feature>
<evidence type="ECO:0008006" key="4">
    <source>
        <dbReference type="Google" id="ProtNLM"/>
    </source>
</evidence>
<reference evidence="2 3" key="1">
    <citation type="submission" date="2019-09" db="EMBL/GenBank/DDBJ databases">
        <authorList>
            <person name="Ou C."/>
        </authorList>
    </citation>
    <scope>NUCLEOTIDE SEQUENCE [LARGE SCALE GENOMIC DNA]</scope>
    <source>
        <strain evidence="2">S2</strain>
        <tissue evidence="2">Leaf</tissue>
    </source>
</reference>
<feature type="compositionally biased region" description="Basic and acidic residues" evidence="1">
    <location>
        <begin position="599"/>
        <end position="608"/>
    </location>
</feature>
<feature type="region of interest" description="Disordered" evidence="1">
    <location>
        <begin position="1158"/>
        <end position="1221"/>
    </location>
</feature>
<feature type="compositionally biased region" description="Basic and acidic residues" evidence="1">
    <location>
        <begin position="615"/>
        <end position="637"/>
    </location>
</feature>
<evidence type="ECO:0000256" key="1">
    <source>
        <dbReference type="SAM" id="MobiDB-lite"/>
    </source>
</evidence>
<dbReference type="Proteomes" id="UP000327157">
    <property type="component" value="Chromosome 1"/>
</dbReference>
<feature type="compositionally biased region" description="Basic and acidic residues" evidence="1">
    <location>
        <begin position="13"/>
        <end position="62"/>
    </location>
</feature>
<keyword evidence="3" id="KW-1185">Reference proteome</keyword>
<name>A0A5N5FCC6_9ROSA</name>
<feature type="compositionally biased region" description="Basic and acidic residues" evidence="1">
    <location>
        <begin position="225"/>
        <end position="245"/>
    </location>
</feature>
<reference evidence="2 3" key="3">
    <citation type="submission" date="2019-11" db="EMBL/GenBank/DDBJ databases">
        <title>A de novo genome assembly of a pear dwarfing rootstock.</title>
        <authorList>
            <person name="Wang F."/>
            <person name="Wang J."/>
            <person name="Li S."/>
            <person name="Zhang Y."/>
            <person name="Fang M."/>
            <person name="Ma L."/>
            <person name="Zhao Y."/>
            <person name="Jiang S."/>
        </authorList>
    </citation>
    <scope>NUCLEOTIDE SEQUENCE [LARGE SCALE GENOMIC DNA]</scope>
    <source>
        <strain evidence="2">S2</strain>
        <tissue evidence="2">Leaf</tissue>
    </source>
</reference>
<evidence type="ECO:0000313" key="2">
    <source>
        <dbReference type="EMBL" id="KAB2598790.1"/>
    </source>
</evidence>
<feature type="compositionally biased region" description="Low complexity" evidence="1">
    <location>
        <begin position="645"/>
        <end position="658"/>
    </location>
</feature>
<feature type="compositionally biased region" description="Basic and acidic residues" evidence="1">
    <location>
        <begin position="84"/>
        <end position="109"/>
    </location>
</feature>
<protein>
    <recommendedName>
        <fullName evidence="4">Zinc finger CCCH domain-containing protein 13-like</fullName>
    </recommendedName>
</protein>
<feature type="compositionally biased region" description="Basic and acidic residues" evidence="1">
    <location>
        <begin position="511"/>
        <end position="524"/>
    </location>
</feature>
<dbReference type="PANTHER" id="PTHR34837">
    <property type="entry name" value="OS05G0595500 PROTEIN"/>
    <property type="match status" value="1"/>
</dbReference>
<evidence type="ECO:0000313" key="3">
    <source>
        <dbReference type="Proteomes" id="UP000327157"/>
    </source>
</evidence>
<comment type="caution">
    <text evidence="2">The sequence shown here is derived from an EMBL/GenBank/DDBJ whole genome shotgun (WGS) entry which is preliminary data.</text>
</comment>
<dbReference type="OrthoDB" id="1938945at2759"/>
<organism evidence="2 3">
    <name type="scientific">Pyrus ussuriensis x Pyrus communis</name>
    <dbReference type="NCBI Taxonomy" id="2448454"/>
    <lineage>
        <taxon>Eukaryota</taxon>
        <taxon>Viridiplantae</taxon>
        <taxon>Streptophyta</taxon>
        <taxon>Embryophyta</taxon>
        <taxon>Tracheophyta</taxon>
        <taxon>Spermatophyta</taxon>
        <taxon>Magnoliopsida</taxon>
        <taxon>eudicotyledons</taxon>
        <taxon>Gunneridae</taxon>
        <taxon>Pentapetalae</taxon>
        <taxon>rosids</taxon>
        <taxon>fabids</taxon>
        <taxon>Rosales</taxon>
        <taxon>Rosaceae</taxon>
        <taxon>Amygdaloideae</taxon>
        <taxon>Maleae</taxon>
        <taxon>Pyrus</taxon>
    </lineage>
</organism>